<keyword evidence="6 9" id="KW-0822">Tryptophan biosynthesis</keyword>
<sequence length="235" mass="25076">MAASRLPFHAPCIQIAGIRDEQEVRLLLEAEVDYLGFPFRLPVHAPDLSEASAAELIRKTGIHARAVCITYETTPEAIVGLCHTLGVAAVQLHAPMPLGALQELRRLAPELGILHSLVIGRDPLDQLAQQLQRLAPFVDGFLTDTFDPTTGASGATGYIHDWQTSAAIVRAAPRPVILAGGLTADNVAAAIAAVRPAGVDAHTGVEDHAGRKDPDRVQAFVREARKGFALLKTQD</sequence>
<evidence type="ECO:0000256" key="4">
    <source>
        <dbReference type="ARBA" id="ARBA00022272"/>
    </source>
</evidence>
<accession>C8WZT2</accession>
<evidence type="ECO:0000256" key="6">
    <source>
        <dbReference type="ARBA" id="ARBA00022822"/>
    </source>
</evidence>
<comment type="catalytic activity">
    <reaction evidence="1 9">
        <text>N-(5-phospho-beta-D-ribosyl)anthranilate = 1-(2-carboxyphenylamino)-1-deoxy-D-ribulose 5-phosphate</text>
        <dbReference type="Rhea" id="RHEA:21540"/>
        <dbReference type="ChEBI" id="CHEBI:18277"/>
        <dbReference type="ChEBI" id="CHEBI:58613"/>
        <dbReference type="EC" id="5.3.1.24"/>
    </reaction>
</comment>
<dbReference type="GO" id="GO:0000162">
    <property type="term" value="P:L-tryptophan biosynthetic process"/>
    <property type="evidence" value="ECO:0007669"/>
    <property type="project" value="UniProtKB-UniRule"/>
</dbReference>
<dbReference type="UniPathway" id="UPA00035">
    <property type="reaction ID" value="UER00042"/>
</dbReference>
<reference evidence="11 12" key="2">
    <citation type="journal article" date="2010" name="Stand. Genomic Sci.">
        <title>Complete genome sequence of Desulfohalobium retbaense type strain (HR(100)).</title>
        <authorList>
            <person name="Spring S."/>
            <person name="Nolan M."/>
            <person name="Lapidus A."/>
            <person name="Glavina Del Rio T."/>
            <person name="Copeland A."/>
            <person name="Tice H."/>
            <person name="Cheng J.F."/>
            <person name="Lucas S."/>
            <person name="Land M."/>
            <person name="Chen F."/>
            <person name="Bruce D."/>
            <person name="Goodwin L."/>
            <person name="Pitluck S."/>
            <person name="Ivanova N."/>
            <person name="Mavromatis K."/>
            <person name="Mikhailova N."/>
            <person name="Pati A."/>
            <person name="Chen A."/>
            <person name="Palaniappan K."/>
            <person name="Hauser L."/>
            <person name="Chang Y.J."/>
            <person name="Jeffries C.D."/>
            <person name="Munk C."/>
            <person name="Kiss H."/>
            <person name="Chain P."/>
            <person name="Han C."/>
            <person name="Brettin T."/>
            <person name="Detter J.C."/>
            <person name="Schuler E."/>
            <person name="Goker M."/>
            <person name="Rohde M."/>
            <person name="Bristow J."/>
            <person name="Eisen J.A."/>
            <person name="Markowitz V."/>
            <person name="Hugenholtz P."/>
            <person name="Kyrpides N.C."/>
            <person name="Klenk H.P."/>
        </authorList>
    </citation>
    <scope>NUCLEOTIDE SEQUENCE [LARGE SCALE GENOMIC DNA]</scope>
    <source>
        <strain evidence="11 12">DSM 5692</strain>
    </source>
</reference>
<evidence type="ECO:0000256" key="7">
    <source>
        <dbReference type="ARBA" id="ARBA00023141"/>
    </source>
</evidence>
<keyword evidence="7 9" id="KW-0057">Aromatic amino acid biosynthesis</keyword>
<comment type="pathway">
    <text evidence="2 9">Amino-acid biosynthesis; L-tryptophan biosynthesis; L-tryptophan from chorismate: step 3/5.</text>
</comment>
<organism evidence="11 12">
    <name type="scientific">Desulfohalobium retbaense (strain ATCC 49708 / DSM 5692 / JCM 16813 / HR100)</name>
    <dbReference type="NCBI Taxonomy" id="485915"/>
    <lineage>
        <taxon>Bacteria</taxon>
        <taxon>Pseudomonadati</taxon>
        <taxon>Thermodesulfobacteriota</taxon>
        <taxon>Desulfovibrionia</taxon>
        <taxon>Desulfovibrionales</taxon>
        <taxon>Desulfohalobiaceae</taxon>
        <taxon>Desulfohalobium</taxon>
    </lineage>
</organism>
<dbReference type="CDD" id="cd00405">
    <property type="entry name" value="PRAI"/>
    <property type="match status" value="1"/>
</dbReference>
<dbReference type="InterPro" id="IPR001240">
    <property type="entry name" value="PRAI_dom"/>
</dbReference>
<evidence type="ECO:0000313" key="12">
    <source>
        <dbReference type="Proteomes" id="UP000001052"/>
    </source>
</evidence>
<reference evidence="12" key="1">
    <citation type="submission" date="2009-09" db="EMBL/GenBank/DDBJ databases">
        <title>The complete chromosome of Desulfohalobium retbaense DSM 5692.</title>
        <authorList>
            <consortium name="US DOE Joint Genome Institute (JGI-PGF)"/>
            <person name="Lucas S."/>
            <person name="Copeland A."/>
            <person name="Lapidus A."/>
            <person name="Glavina del Rio T."/>
            <person name="Dalin E."/>
            <person name="Tice H."/>
            <person name="Bruce D."/>
            <person name="Goodwin L."/>
            <person name="Pitluck S."/>
            <person name="Kyrpides N."/>
            <person name="Mavromatis K."/>
            <person name="Ivanova N."/>
            <person name="Mikhailova N."/>
            <person name="Munk A.C."/>
            <person name="Brettin T."/>
            <person name="Detter J.C."/>
            <person name="Han C."/>
            <person name="Tapia R."/>
            <person name="Larimer F."/>
            <person name="Land M."/>
            <person name="Hauser L."/>
            <person name="Markowitz V."/>
            <person name="Cheng J.-F."/>
            <person name="Hugenholtz P."/>
            <person name="Woyke T."/>
            <person name="Wu D."/>
            <person name="Spring S."/>
            <person name="Klenk H.-P."/>
            <person name="Eisen J.A."/>
        </authorList>
    </citation>
    <scope>NUCLEOTIDE SEQUENCE [LARGE SCALE GENOMIC DNA]</scope>
    <source>
        <strain evidence="12">DSM 5692</strain>
    </source>
</reference>
<dbReference type="HOGENOM" id="CLU_076364_2_1_7"/>
<evidence type="ECO:0000256" key="3">
    <source>
        <dbReference type="ARBA" id="ARBA00012572"/>
    </source>
</evidence>
<keyword evidence="5 9" id="KW-0028">Amino-acid biosynthesis</keyword>
<dbReference type="GO" id="GO:0004640">
    <property type="term" value="F:phosphoribosylanthranilate isomerase activity"/>
    <property type="evidence" value="ECO:0007669"/>
    <property type="project" value="UniProtKB-UniRule"/>
</dbReference>
<dbReference type="Gene3D" id="3.20.20.70">
    <property type="entry name" value="Aldolase class I"/>
    <property type="match status" value="1"/>
</dbReference>
<comment type="similarity">
    <text evidence="9">Belongs to the TrpF family.</text>
</comment>
<dbReference type="KEGG" id="drt:Dret_0255"/>
<feature type="domain" description="N-(5'phosphoribosyl) anthranilate isomerase (PRAI)" evidence="10">
    <location>
        <begin position="14"/>
        <end position="222"/>
    </location>
</feature>
<evidence type="ECO:0000256" key="8">
    <source>
        <dbReference type="ARBA" id="ARBA00023235"/>
    </source>
</evidence>
<evidence type="ECO:0000256" key="5">
    <source>
        <dbReference type="ARBA" id="ARBA00022605"/>
    </source>
</evidence>
<evidence type="ECO:0000259" key="10">
    <source>
        <dbReference type="Pfam" id="PF00697"/>
    </source>
</evidence>
<evidence type="ECO:0000256" key="1">
    <source>
        <dbReference type="ARBA" id="ARBA00001164"/>
    </source>
</evidence>
<dbReference type="InterPro" id="IPR013785">
    <property type="entry name" value="Aldolase_TIM"/>
</dbReference>
<dbReference type="eggNOG" id="COG0135">
    <property type="taxonomic scope" value="Bacteria"/>
</dbReference>
<evidence type="ECO:0000256" key="9">
    <source>
        <dbReference type="HAMAP-Rule" id="MF_00135"/>
    </source>
</evidence>
<dbReference type="AlphaFoldDB" id="C8WZT2"/>
<keyword evidence="8 9" id="KW-0413">Isomerase</keyword>
<dbReference type="InterPro" id="IPR044643">
    <property type="entry name" value="TrpF_fam"/>
</dbReference>
<protein>
    <recommendedName>
        <fullName evidence="4 9">N-(5'-phosphoribosyl)anthranilate isomerase</fullName>
        <shortName evidence="9">PRAI</shortName>
        <ecNumber evidence="3 9">5.3.1.24</ecNumber>
    </recommendedName>
</protein>
<dbReference type="SUPFAM" id="SSF51366">
    <property type="entry name" value="Ribulose-phoshate binding barrel"/>
    <property type="match status" value="1"/>
</dbReference>
<keyword evidence="12" id="KW-1185">Reference proteome</keyword>
<proteinExistence type="inferred from homology"/>
<dbReference type="RefSeq" id="WP_015750716.1">
    <property type="nucleotide sequence ID" value="NC_013223.1"/>
</dbReference>
<gene>
    <name evidence="9" type="primary">trpF</name>
    <name evidence="11" type="ordered locus">Dret_0255</name>
</gene>
<dbReference type="STRING" id="485915.Dret_0255"/>
<dbReference type="HAMAP" id="MF_00135">
    <property type="entry name" value="PRAI"/>
    <property type="match status" value="1"/>
</dbReference>
<dbReference type="Pfam" id="PF00697">
    <property type="entry name" value="PRAI"/>
    <property type="match status" value="1"/>
</dbReference>
<evidence type="ECO:0000313" key="11">
    <source>
        <dbReference type="EMBL" id="ACV67557.1"/>
    </source>
</evidence>
<dbReference type="EC" id="5.3.1.24" evidence="3 9"/>
<dbReference type="InterPro" id="IPR011060">
    <property type="entry name" value="RibuloseP-bd_barrel"/>
</dbReference>
<evidence type="ECO:0000256" key="2">
    <source>
        <dbReference type="ARBA" id="ARBA00004664"/>
    </source>
</evidence>
<dbReference type="OrthoDB" id="9796196at2"/>
<name>C8WZT2_DESRD</name>
<dbReference type="Proteomes" id="UP000001052">
    <property type="component" value="Chromosome"/>
</dbReference>
<dbReference type="EMBL" id="CP001734">
    <property type="protein sequence ID" value="ACV67557.1"/>
    <property type="molecule type" value="Genomic_DNA"/>
</dbReference>
<dbReference type="PANTHER" id="PTHR42894">
    <property type="entry name" value="N-(5'-PHOSPHORIBOSYL)ANTHRANILATE ISOMERASE"/>
    <property type="match status" value="1"/>
</dbReference>
<dbReference type="PANTHER" id="PTHR42894:SF1">
    <property type="entry name" value="N-(5'-PHOSPHORIBOSYL)ANTHRANILATE ISOMERASE"/>
    <property type="match status" value="1"/>
</dbReference>